<reference evidence="5 6" key="1">
    <citation type="submission" date="2019-10" db="EMBL/GenBank/DDBJ databases">
        <authorList>
            <person name="Palmer J.M."/>
        </authorList>
    </citation>
    <scope>NUCLEOTIDE SEQUENCE [LARGE SCALE GENOMIC DNA]</scope>
    <source>
        <strain evidence="5 6">TWF730</strain>
    </source>
</reference>
<feature type="region of interest" description="Disordered" evidence="4">
    <location>
        <begin position="1"/>
        <end position="57"/>
    </location>
</feature>
<name>A0AAV9UDP0_9PEZI</name>
<dbReference type="PANTHER" id="PTHR12928">
    <property type="entry name" value="FRG1 PROTEIN"/>
    <property type="match status" value="1"/>
</dbReference>
<dbReference type="GO" id="GO:0071013">
    <property type="term" value="C:catalytic step 2 spliceosome"/>
    <property type="evidence" value="ECO:0007669"/>
    <property type="project" value="TreeGrafter"/>
</dbReference>
<dbReference type="EMBL" id="JAVHNS010000011">
    <property type="protein sequence ID" value="KAK6340247.1"/>
    <property type="molecule type" value="Genomic_DNA"/>
</dbReference>
<comment type="caution">
    <text evidence="5">The sequence shown here is derived from an EMBL/GenBank/DDBJ whole genome shotgun (WGS) entry which is preliminary data.</text>
</comment>
<dbReference type="SUPFAM" id="SSF50405">
    <property type="entry name" value="Actin-crosslinking proteins"/>
    <property type="match status" value="1"/>
</dbReference>
<dbReference type="InterPro" id="IPR010414">
    <property type="entry name" value="FRG1"/>
</dbReference>
<comment type="similarity">
    <text evidence="2">Belongs to the FRG1 family.</text>
</comment>
<evidence type="ECO:0000256" key="3">
    <source>
        <dbReference type="ARBA" id="ARBA00023242"/>
    </source>
</evidence>
<organism evidence="5 6">
    <name type="scientific">Orbilia blumenaviensis</name>
    <dbReference type="NCBI Taxonomy" id="1796055"/>
    <lineage>
        <taxon>Eukaryota</taxon>
        <taxon>Fungi</taxon>
        <taxon>Dikarya</taxon>
        <taxon>Ascomycota</taxon>
        <taxon>Pezizomycotina</taxon>
        <taxon>Orbiliomycetes</taxon>
        <taxon>Orbiliales</taxon>
        <taxon>Orbiliaceae</taxon>
        <taxon>Orbilia</taxon>
    </lineage>
</organism>
<evidence type="ECO:0000313" key="6">
    <source>
        <dbReference type="Proteomes" id="UP001373714"/>
    </source>
</evidence>
<dbReference type="Pfam" id="PF06229">
    <property type="entry name" value="FRG1"/>
    <property type="match status" value="1"/>
</dbReference>
<gene>
    <name evidence="5" type="ORF">TWF730_002012</name>
</gene>
<sequence length="301" mass="33316">MVKPLQFKGDKKPLKKRKRADPEDESSKASISASTVEKFGAASSSSTAVTTTTEREKEKKVKVINEDLDADDGWVNSDILEDIRGPVIFAFASTPPTCLACDATGKVFASMLRDVDGEDLSTAEPHDVRQVWTVTRIPSSTRFAFKGHHGKYLACDKFGILSATKDAISPEEEFTPVKTETGWGVQTCRDKFLRGEEKNVSTGGRGSGAPTGGIVVEIRGDAETIGFAETWVVRGQRRFKTKVKKEGGKEDRISRKELEQLAGQHLDDDQVKLLKKARREGNLQTALLDIRQKKKRDKFAW</sequence>
<dbReference type="PANTHER" id="PTHR12928:SF0">
    <property type="entry name" value="FSHD REGION GENE 1"/>
    <property type="match status" value="1"/>
</dbReference>
<accession>A0AAV9UDP0</accession>
<protein>
    <submittedName>
        <fullName evidence="5">Uncharacterized protein</fullName>
    </submittedName>
</protein>
<keyword evidence="3" id="KW-0539">Nucleus</keyword>
<evidence type="ECO:0000313" key="5">
    <source>
        <dbReference type="EMBL" id="KAK6340247.1"/>
    </source>
</evidence>
<dbReference type="GO" id="GO:0051015">
    <property type="term" value="F:actin filament binding"/>
    <property type="evidence" value="ECO:0007669"/>
    <property type="project" value="TreeGrafter"/>
</dbReference>
<dbReference type="GO" id="GO:0005730">
    <property type="term" value="C:nucleolus"/>
    <property type="evidence" value="ECO:0007669"/>
    <property type="project" value="UniProtKB-SubCell"/>
</dbReference>
<feature type="compositionally biased region" description="Low complexity" evidence="4">
    <location>
        <begin position="41"/>
        <end position="52"/>
    </location>
</feature>
<evidence type="ECO:0000256" key="4">
    <source>
        <dbReference type="SAM" id="MobiDB-lite"/>
    </source>
</evidence>
<dbReference type="Gene3D" id="2.80.10.50">
    <property type="match status" value="1"/>
</dbReference>
<dbReference type="Proteomes" id="UP001373714">
    <property type="component" value="Unassembled WGS sequence"/>
</dbReference>
<evidence type="ECO:0000256" key="2">
    <source>
        <dbReference type="ARBA" id="ARBA00010878"/>
    </source>
</evidence>
<dbReference type="AlphaFoldDB" id="A0AAV9UDP0"/>
<dbReference type="CDD" id="cd23339">
    <property type="entry name" value="beta-trefoil_FSCN_fungal_FRG1-like"/>
    <property type="match status" value="1"/>
</dbReference>
<dbReference type="InterPro" id="IPR008999">
    <property type="entry name" value="Actin-crosslinking"/>
</dbReference>
<keyword evidence="6" id="KW-1185">Reference proteome</keyword>
<evidence type="ECO:0000256" key="1">
    <source>
        <dbReference type="ARBA" id="ARBA00004604"/>
    </source>
</evidence>
<comment type="subcellular location">
    <subcellularLocation>
        <location evidence="1">Nucleus</location>
        <location evidence="1">Nucleolus</location>
    </subcellularLocation>
</comment>
<proteinExistence type="inferred from homology"/>